<protein>
    <recommendedName>
        <fullName evidence="1">Exostosin GT47 domain-containing protein</fullName>
    </recommendedName>
</protein>
<dbReference type="InterPro" id="IPR040911">
    <property type="entry name" value="Exostosin_GT47"/>
</dbReference>
<proteinExistence type="predicted"/>
<dbReference type="EMBL" id="JAHRIQ010011894">
    <property type="protein sequence ID" value="MEQ2224227.1"/>
    <property type="molecule type" value="Genomic_DNA"/>
</dbReference>
<gene>
    <name evidence="2" type="ORF">ILYODFUR_005345</name>
</gene>
<name>A0ABV0SY14_9TELE</name>
<sequence>MAPVDICPQVLDPSGSIRHTEDEEQEQLAEGFDYQELLHNSTFCLVPRGRRLGSFRFLESLQGGCPAGR</sequence>
<reference evidence="2 3" key="1">
    <citation type="submission" date="2021-06" db="EMBL/GenBank/DDBJ databases">
        <authorList>
            <person name="Palmer J.M."/>
        </authorList>
    </citation>
    <scope>NUCLEOTIDE SEQUENCE [LARGE SCALE GENOMIC DNA]</scope>
    <source>
        <strain evidence="3">if_2019</strain>
        <tissue evidence="2">Muscle</tissue>
    </source>
</reference>
<organism evidence="2 3">
    <name type="scientific">Ilyodon furcidens</name>
    <name type="common">goldbreast splitfin</name>
    <dbReference type="NCBI Taxonomy" id="33524"/>
    <lineage>
        <taxon>Eukaryota</taxon>
        <taxon>Metazoa</taxon>
        <taxon>Chordata</taxon>
        <taxon>Craniata</taxon>
        <taxon>Vertebrata</taxon>
        <taxon>Euteleostomi</taxon>
        <taxon>Actinopterygii</taxon>
        <taxon>Neopterygii</taxon>
        <taxon>Teleostei</taxon>
        <taxon>Neoteleostei</taxon>
        <taxon>Acanthomorphata</taxon>
        <taxon>Ovalentaria</taxon>
        <taxon>Atherinomorphae</taxon>
        <taxon>Cyprinodontiformes</taxon>
        <taxon>Goodeidae</taxon>
        <taxon>Ilyodon</taxon>
    </lineage>
</organism>
<keyword evidence="3" id="KW-1185">Reference proteome</keyword>
<feature type="domain" description="Exostosin GT47" evidence="1">
    <location>
        <begin position="17"/>
        <end position="65"/>
    </location>
</feature>
<evidence type="ECO:0000313" key="2">
    <source>
        <dbReference type="EMBL" id="MEQ2224227.1"/>
    </source>
</evidence>
<dbReference type="Proteomes" id="UP001482620">
    <property type="component" value="Unassembled WGS sequence"/>
</dbReference>
<comment type="caution">
    <text evidence="2">The sequence shown here is derived from an EMBL/GenBank/DDBJ whole genome shotgun (WGS) entry which is preliminary data.</text>
</comment>
<evidence type="ECO:0000313" key="3">
    <source>
        <dbReference type="Proteomes" id="UP001482620"/>
    </source>
</evidence>
<dbReference type="Pfam" id="PF03016">
    <property type="entry name" value="Exostosin_GT47"/>
    <property type="match status" value="1"/>
</dbReference>
<accession>A0ABV0SY14</accession>
<evidence type="ECO:0000259" key="1">
    <source>
        <dbReference type="Pfam" id="PF03016"/>
    </source>
</evidence>